<dbReference type="InterPro" id="IPR028979">
    <property type="entry name" value="Ser_kin/Pase_Hpr-like_N_sf"/>
</dbReference>
<evidence type="ECO:0000256" key="6">
    <source>
        <dbReference type="ARBA" id="ARBA00032535"/>
    </source>
</evidence>
<dbReference type="Proteomes" id="UP000184082">
    <property type="component" value="Unassembled WGS sequence"/>
</dbReference>
<comment type="catalytic activity">
    <reaction evidence="7">
        <text>diphosphate + H2O = 2 phosphate + H(+)</text>
        <dbReference type="Rhea" id="RHEA:24576"/>
        <dbReference type="ChEBI" id="CHEBI:15377"/>
        <dbReference type="ChEBI" id="CHEBI:15378"/>
        <dbReference type="ChEBI" id="CHEBI:33019"/>
        <dbReference type="ChEBI" id="CHEBI:43474"/>
        <dbReference type="EC" id="3.6.1.1"/>
    </reaction>
</comment>
<dbReference type="GO" id="GO:0046872">
    <property type="term" value="F:metal ion binding"/>
    <property type="evidence" value="ECO:0007669"/>
    <property type="project" value="UniProtKB-KW"/>
</dbReference>
<keyword evidence="4" id="KW-0378">Hydrolase</keyword>
<keyword evidence="8" id="KW-0129">CBS domain</keyword>
<evidence type="ECO:0000256" key="3">
    <source>
        <dbReference type="ARBA" id="ARBA00022723"/>
    </source>
</evidence>
<dbReference type="NCBIfam" id="NF011442">
    <property type="entry name" value="PRK14869.1-4"/>
    <property type="match status" value="1"/>
</dbReference>
<dbReference type="InterPro" id="IPR010766">
    <property type="entry name" value="DRTGG"/>
</dbReference>
<evidence type="ECO:0000256" key="7">
    <source>
        <dbReference type="ARBA" id="ARBA00047820"/>
    </source>
</evidence>
<dbReference type="Gene3D" id="3.90.1640.10">
    <property type="entry name" value="inorganic pyrophosphatase (n-terminal core)"/>
    <property type="match status" value="2"/>
</dbReference>
<evidence type="ECO:0000256" key="5">
    <source>
        <dbReference type="ARBA" id="ARBA00023211"/>
    </source>
</evidence>
<dbReference type="InterPro" id="IPR004097">
    <property type="entry name" value="DHHA2"/>
</dbReference>
<keyword evidence="11" id="KW-1185">Reference proteome</keyword>
<dbReference type="InterPro" id="IPR038222">
    <property type="entry name" value="DHHA2_dom_sf"/>
</dbReference>
<dbReference type="InterPro" id="IPR001667">
    <property type="entry name" value="DDH_dom"/>
</dbReference>
<proteinExistence type="predicted"/>
<dbReference type="Gene3D" id="3.40.1390.20">
    <property type="entry name" value="HprK N-terminal domain-like"/>
    <property type="match status" value="1"/>
</dbReference>
<dbReference type="SMART" id="SM01131">
    <property type="entry name" value="DHHA2"/>
    <property type="match status" value="1"/>
</dbReference>
<sequence length="541" mass="62080">MIFVFGHRNPDTDSVASAIALSYLKNKLGYNTIPCVLGDLNKETEYILDKFEIEKPKLLDNVKTQIKDLDYDKVDSIGPYDTILTAYKIMESRKIRTLPIVDKSGKLLGIVTMKDIAMELIRGDFYSLKTRINNIVDNLEGEILVGEDKEIEGKISVVAFYYDTIKEDKILNENSIVIVGDRYDIVDYSIECKVKLIIITGGKKLPEKYLKKAQKNNVDIISVKGDTYTISKLINQCNYISSIMKDRDIIKFYEREYLEDVKEVLLTSKHSNYPIVNDDNQFLGFMNRRHILNPNRKKVILVDHNESNQSIEGLSEAEIIEVVDHHKIGNISTSSPILFRNMPVGSTCTIVYKMYKEYGIDVEDKIAGILISGIISDTMFFKSPTTTEEDKKAVYELNSVLKLDLEKYAMDMFRAGTSLEGQSIDEIFLKDFKEFTVKEKTIGISQVFTLDIEQIFNKKDEFLSYINDIHKNKQYYLTLLLITDILKEGSYIFYKSENDKIITVAFNKEGKQGMFVESLVSRKKQVLPKILEAIELFNQSI</sequence>
<dbReference type="Gene3D" id="3.10.310.20">
    <property type="entry name" value="DHHA2 domain"/>
    <property type="match status" value="1"/>
</dbReference>
<name>A0A1M6KYP0_9FIRM</name>
<dbReference type="NCBIfam" id="NF011443">
    <property type="entry name" value="PRK14869.1-5"/>
    <property type="match status" value="1"/>
</dbReference>
<evidence type="ECO:0000259" key="9">
    <source>
        <dbReference type="PROSITE" id="PS51371"/>
    </source>
</evidence>
<dbReference type="STRING" id="1121266.SAMN02745883_00009"/>
<dbReference type="InterPro" id="IPR038763">
    <property type="entry name" value="DHH_sf"/>
</dbReference>
<dbReference type="SMART" id="SM00116">
    <property type="entry name" value="CBS"/>
    <property type="match status" value="2"/>
</dbReference>
<comment type="cofactor">
    <cofactor evidence="1">
        <name>Mn(2+)</name>
        <dbReference type="ChEBI" id="CHEBI:29035"/>
    </cofactor>
</comment>
<dbReference type="InterPro" id="IPR000644">
    <property type="entry name" value="CBS_dom"/>
</dbReference>
<evidence type="ECO:0000256" key="8">
    <source>
        <dbReference type="PROSITE-ProRule" id="PRU00703"/>
    </source>
</evidence>
<protein>
    <recommendedName>
        <fullName evidence="2">inorganic diphosphatase</fullName>
        <ecNumber evidence="2">3.6.1.1</ecNumber>
    </recommendedName>
    <alternativeName>
        <fullName evidence="6">Pyrophosphate phospho-hydrolase</fullName>
    </alternativeName>
</protein>
<feature type="domain" description="CBS" evidence="9">
    <location>
        <begin position="69"/>
        <end position="127"/>
    </location>
</feature>
<reference evidence="10 11" key="1">
    <citation type="submission" date="2016-11" db="EMBL/GenBank/DDBJ databases">
        <authorList>
            <person name="Jaros S."/>
            <person name="Januszkiewicz K."/>
            <person name="Wedrychowicz H."/>
        </authorList>
    </citation>
    <scope>NUCLEOTIDE SEQUENCE [LARGE SCALE GENOMIC DNA]</scope>
    <source>
        <strain evidence="10 11">DSM 14501</strain>
    </source>
</reference>
<dbReference type="GO" id="GO:0004427">
    <property type="term" value="F:inorganic diphosphate phosphatase activity"/>
    <property type="evidence" value="ECO:0007669"/>
    <property type="project" value="UniProtKB-EC"/>
</dbReference>
<dbReference type="Pfam" id="PF02833">
    <property type="entry name" value="DHHA2"/>
    <property type="match status" value="1"/>
</dbReference>
<organism evidence="10 11">
    <name type="scientific">Caminicella sporogenes DSM 14501</name>
    <dbReference type="NCBI Taxonomy" id="1121266"/>
    <lineage>
        <taxon>Bacteria</taxon>
        <taxon>Bacillati</taxon>
        <taxon>Bacillota</taxon>
        <taxon>Clostridia</taxon>
        <taxon>Peptostreptococcales</taxon>
        <taxon>Caminicellaceae</taxon>
        <taxon>Caminicella</taxon>
    </lineage>
</organism>
<dbReference type="SUPFAM" id="SSF64182">
    <property type="entry name" value="DHH phosphoesterases"/>
    <property type="match status" value="1"/>
</dbReference>
<dbReference type="SUPFAM" id="SSF75138">
    <property type="entry name" value="HprK N-terminal domain-like"/>
    <property type="match status" value="1"/>
</dbReference>
<dbReference type="PANTHER" id="PTHR12112:SF22">
    <property type="entry name" value="MANGANESE-DEPENDENT INORGANIC PYROPHOSPHATASE-RELATED"/>
    <property type="match status" value="1"/>
</dbReference>
<gene>
    <name evidence="10" type="ORF">SAMN02745883_00009</name>
</gene>
<dbReference type="GO" id="GO:0005737">
    <property type="term" value="C:cytoplasm"/>
    <property type="evidence" value="ECO:0007669"/>
    <property type="project" value="InterPro"/>
</dbReference>
<accession>A0A1M6KYP0</accession>
<dbReference type="EMBL" id="FRAJ01000003">
    <property type="protein sequence ID" value="SHJ64121.1"/>
    <property type="molecule type" value="Genomic_DNA"/>
</dbReference>
<evidence type="ECO:0000313" key="11">
    <source>
        <dbReference type="Proteomes" id="UP000184082"/>
    </source>
</evidence>
<evidence type="ECO:0000256" key="2">
    <source>
        <dbReference type="ARBA" id="ARBA00012146"/>
    </source>
</evidence>
<dbReference type="NCBIfam" id="NF011440">
    <property type="entry name" value="PRK14869.1-2"/>
    <property type="match status" value="1"/>
</dbReference>
<dbReference type="Pfam" id="PF00571">
    <property type="entry name" value="CBS"/>
    <property type="match status" value="2"/>
</dbReference>
<evidence type="ECO:0000256" key="4">
    <source>
        <dbReference type="ARBA" id="ARBA00022801"/>
    </source>
</evidence>
<dbReference type="InterPro" id="IPR046342">
    <property type="entry name" value="CBS_dom_sf"/>
</dbReference>
<dbReference type="Pfam" id="PF07085">
    <property type="entry name" value="DRTGG"/>
    <property type="match status" value="1"/>
</dbReference>
<evidence type="ECO:0000313" key="10">
    <source>
        <dbReference type="EMBL" id="SHJ64121.1"/>
    </source>
</evidence>
<dbReference type="EC" id="3.6.1.1" evidence="2"/>
<dbReference type="AlphaFoldDB" id="A0A1M6KYP0"/>
<keyword evidence="3" id="KW-0479">Metal-binding</keyword>
<dbReference type="PANTHER" id="PTHR12112">
    <property type="entry name" value="BNIP - RELATED"/>
    <property type="match status" value="1"/>
</dbReference>
<dbReference type="RefSeq" id="WP_072965324.1">
    <property type="nucleotide sequence ID" value="NZ_FRAJ01000003.1"/>
</dbReference>
<evidence type="ECO:0000256" key="1">
    <source>
        <dbReference type="ARBA" id="ARBA00001936"/>
    </source>
</evidence>
<dbReference type="SUPFAM" id="SSF54631">
    <property type="entry name" value="CBS-domain pair"/>
    <property type="match status" value="1"/>
</dbReference>
<dbReference type="PROSITE" id="PS51371">
    <property type="entry name" value="CBS"/>
    <property type="match status" value="1"/>
</dbReference>
<dbReference type="FunFam" id="3.90.1640.10:FF:000001">
    <property type="entry name" value="Probable manganese-dependent inorganic pyrophosphatase"/>
    <property type="match status" value="1"/>
</dbReference>
<keyword evidence="5" id="KW-0464">Manganese</keyword>
<dbReference type="Pfam" id="PF01368">
    <property type="entry name" value="DHH"/>
    <property type="match status" value="1"/>
</dbReference>